<dbReference type="AlphaFoldDB" id="A0A8R1E1G4"/>
<sequence length="84" mass="9371">MAVCPWRAPLGTSGKGKTNTAEYYSAQLQKDRAQLKLSLLKCHRVQYLHDNAKTACGENNKVRDGNVHLDSSRSPTVQPRPCPY</sequence>
<evidence type="ECO:0000313" key="2">
    <source>
        <dbReference type="EnsemblMetazoa" id="CJA17659.1"/>
    </source>
</evidence>
<organism evidence="2 3">
    <name type="scientific">Caenorhabditis japonica</name>
    <dbReference type="NCBI Taxonomy" id="281687"/>
    <lineage>
        <taxon>Eukaryota</taxon>
        <taxon>Metazoa</taxon>
        <taxon>Ecdysozoa</taxon>
        <taxon>Nematoda</taxon>
        <taxon>Chromadorea</taxon>
        <taxon>Rhabditida</taxon>
        <taxon>Rhabditina</taxon>
        <taxon>Rhabditomorpha</taxon>
        <taxon>Rhabditoidea</taxon>
        <taxon>Rhabditidae</taxon>
        <taxon>Peloderinae</taxon>
        <taxon>Caenorhabditis</taxon>
    </lineage>
</organism>
<proteinExistence type="predicted"/>
<reference evidence="2" key="2">
    <citation type="submission" date="2022-06" db="UniProtKB">
        <authorList>
            <consortium name="EnsemblMetazoa"/>
        </authorList>
    </citation>
    <scope>IDENTIFICATION</scope>
    <source>
        <strain evidence="2">DF5081</strain>
    </source>
</reference>
<dbReference type="EnsemblMetazoa" id="CJA17659.1">
    <property type="protein sequence ID" value="CJA17659.1"/>
    <property type="gene ID" value="WBGene00136862"/>
</dbReference>
<feature type="region of interest" description="Disordered" evidence="1">
    <location>
        <begin position="56"/>
        <end position="84"/>
    </location>
</feature>
<dbReference type="Proteomes" id="UP000005237">
    <property type="component" value="Unassembled WGS sequence"/>
</dbReference>
<reference evidence="3" key="1">
    <citation type="submission" date="2010-08" db="EMBL/GenBank/DDBJ databases">
        <authorList>
            <consortium name="Caenorhabditis japonica Sequencing Consortium"/>
            <person name="Wilson R.K."/>
        </authorList>
    </citation>
    <scope>NUCLEOTIDE SEQUENCE [LARGE SCALE GENOMIC DNA]</scope>
    <source>
        <strain evidence="3">DF5081</strain>
    </source>
</reference>
<keyword evidence="3" id="KW-1185">Reference proteome</keyword>
<name>A0A8R1E1G4_CAEJA</name>
<evidence type="ECO:0000313" key="3">
    <source>
        <dbReference type="Proteomes" id="UP000005237"/>
    </source>
</evidence>
<evidence type="ECO:0000256" key="1">
    <source>
        <dbReference type="SAM" id="MobiDB-lite"/>
    </source>
</evidence>
<accession>A0A8R1E1G4</accession>
<feature type="compositionally biased region" description="Basic and acidic residues" evidence="1">
    <location>
        <begin position="60"/>
        <end position="71"/>
    </location>
</feature>
<protein>
    <submittedName>
        <fullName evidence="2">Uncharacterized protein</fullName>
    </submittedName>
</protein>